<dbReference type="AlphaFoldDB" id="A0ABD2PJP0"/>
<gene>
    <name evidence="8" type="ORF">Ciccas_013796</name>
</gene>
<feature type="transmembrane region" description="Helical" evidence="6">
    <location>
        <begin position="20"/>
        <end position="43"/>
    </location>
</feature>
<feature type="transmembrane region" description="Helical" evidence="6">
    <location>
        <begin position="93"/>
        <end position="117"/>
    </location>
</feature>
<dbReference type="CDD" id="cd14978">
    <property type="entry name" value="7tmA_FMRFamide_R-like"/>
    <property type="match status" value="1"/>
</dbReference>
<feature type="transmembrane region" description="Helical" evidence="6">
    <location>
        <begin position="55"/>
        <end position="73"/>
    </location>
</feature>
<evidence type="ECO:0000256" key="1">
    <source>
        <dbReference type="ARBA" id="ARBA00004370"/>
    </source>
</evidence>
<evidence type="ECO:0000256" key="6">
    <source>
        <dbReference type="SAM" id="Phobius"/>
    </source>
</evidence>
<evidence type="ECO:0000313" key="9">
    <source>
        <dbReference type="Proteomes" id="UP001626550"/>
    </source>
</evidence>
<keyword evidence="2 5" id="KW-0812">Transmembrane</keyword>
<proteinExistence type="inferred from homology"/>
<evidence type="ECO:0000256" key="3">
    <source>
        <dbReference type="ARBA" id="ARBA00022989"/>
    </source>
</evidence>
<accession>A0ABD2PJP0</accession>
<dbReference type="InterPro" id="IPR000276">
    <property type="entry name" value="GPCR_Rhodpsn"/>
</dbReference>
<dbReference type="InterPro" id="IPR017452">
    <property type="entry name" value="GPCR_Rhodpsn_7TM"/>
</dbReference>
<comment type="caution">
    <text evidence="8">The sequence shown here is derived from an EMBL/GenBank/DDBJ whole genome shotgun (WGS) entry which is preliminary data.</text>
</comment>
<keyword evidence="3 6" id="KW-1133">Transmembrane helix</keyword>
<reference evidence="8 9" key="1">
    <citation type="submission" date="2024-11" db="EMBL/GenBank/DDBJ databases">
        <title>Adaptive evolution of stress response genes in parasites aligns with host niche diversity.</title>
        <authorList>
            <person name="Hahn C."/>
            <person name="Resl P."/>
        </authorList>
    </citation>
    <scope>NUCLEOTIDE SEQUENCE [LARGE SCALE GENOMIC DNA]</scope>
    <source>
        <strain evidence="8">EGGRZ-B1_66</strain>
        <tissue evidence="8">Body</tissue>
    </source>
</reference>
<keyword evidence="5" id="KW-0297">G-protein coupled receptor</keyword>
<protein>
    <recommendedName>
        <fullName evidence="7">G-protein coupled receptors family 1 profile domain-containing protein</fullName>
    </recommendedName>
</protein>
<evidence type="ECO:0000313" key="8">
    <source>
        <dbReference type="EMBL" id="KAL3307685.1"/>
    </source>
</evidence>
<feature type="domain" description="G-protein coupled receptors family 1 profile" evidence="7">
    <location>
        <begin position="36"/>
        <end position="286"/>
    </location>
</feature>
<name>A0ABD2PJP0_9PLAT</name>
<dbReference type="EMBL" id="JBJKFK010006730">
    <property type="protein sequence ID" value="KAL3307685.1"/>
    <property type="molecule type" value="Genomic_DNA"/>
</dbReference>
<dbReference type="PANTHER" id="PTHR46641:SF2">
    <property type="entry name" value="FMRFAMIDE RECEPTOR"/>
    <property type="match status" value="1"/>
</dbReference>
<evidence type="ECO:0000256" key="2">
    <source>
        <dbReference type="ARBA" id="ARBA00022692"/>
    </source>
</evidence>
<dbReference type="PRINTS" id="PR00237">
    <property type="entry name" value="GPCRRHODOPSN"/>
</dbReference>
<comment type="subcellular location">
    <subcellularLocation>
        <location evidence="1">Membrane</location>
    </subcellularLocation>
</comment>
<evidence type="ECO:0000256" key="4">
    <source>
        <dbReference type="ARBA" id="ARBA00023136"/>
    </source>
</evidence>
<evidence type="ECO:0000256" key="5">
    <source>
        <dbReference type="RuleBase" id="RU000688"/>
    </source>
</evidence>
<feature type="transmembrane region" description="Helical" evidence="6">
    <location>
        <begin position="179"/>
        <end position="198"/>
    </location>
</feature>
<dbReference type="GO" id="GO:0004930">
    <property type="term" value="F:G protein-coupled receptor activity"/>
    <property type="evidence" value="ECO:0007669"/>
    <property type="project" value="UniProtKB-KW"/>
</dbReference>
<feature type="transmembrane region" description="Helical" evidence="6">
    <location>
        <begin position="233"/>
        <end position="256"/>
    </location>
</feature>
<organism evidence="8 9">
    <name type="scientific">Cichlidogyrus casuarinus</name>
    <dbReference type="NCBI Taxonomy" id="1844966"/>
    <lineage>
        <taxon>Eukaryota</taxon>
        <taxon>Metazoa</taxon>
        <taxon>Spiralia</taxon>
        <taxon>Lophotrochozoa</taxon>
        <taxon>Platyhelminthes</taxon>
        <taxon>Monogenea</taxon>
        <taxon>Monopisthocotylea</taxon>
        <taxon>Dactylogyridea</taxon>
        <taxon>Ancyrocephalidae</taxon>
        <taxon>Cichlidogyrus</taxon>
    </lineage>
</organism>
<dbReference type="PROSITE" id="PS50262">
    <property type="entry name" value="G_PROTEIN_RECEP_F1_2"/>
    <property type="match status" value="1"/>
</dbReference>
<comment type="similarity">
    <text evidence="5">Belongs to the G-protein coupled receptor 1 family.</text>
</comment>
<keyword evidence="5" id="KW-0807">Transducer</keyword>
<keyword evidence="4 6" id="KW-0472">Membrane</keyword>
<feature type="transmembrane region" description="Helical" evidence="6">
    <location>
        <begin position="262"/>
        <end position="289"/>
    </location>
</feature>
<keyword evidence="5" id="KW-0675">Receptor</keyword>
<dbReference type="PANTHER" id="PTHR46641">
    <property type="entry name" value="FMRFAMIDE RECEPTOR-RELATED"/>
    <property type="match status" value="1"/>
</dbReference>
<dbReference type="Gene3D" id="1.20.1070.10">
    <property type="entry name" value="Rhodopsin 7-helix transmembrane proteins"/>
    <property type="match status" value="1"/>
</dbReference>
<dbReference type="Pfam" id="PF00001">
    <property type="entry name" value="7tm_1"/>
    <property type="match status" value="1"/>
</dbReference>
<dbReference type="SUPFAM" id="SSF81321">
    <property type="entry name" value="Family A G protein-coupled receptor-like"/>
    <property type="match status" value="1"/>
</dbReference>
<dbReference type="GO" id="GO:0016020">
    <property type="term" value="C:membrane"/>
    <property type="evidence" value="ECO:0007669"/>
    <property type="project" value="UniProtKB-SubCell"/>
</dbReference>
<dbReference type="PROSITE" id="PS00237">
    <property type="entry name" value="G_PROTEIN_RECEP_F1_1"/>
    <property type="match status" value="1"/>
</dbReference>
<feature type="transmembrane region" description="Helical" evidence="6">
    <location>
        <begin position="137"/>
        <end position="159"/>
    </location>
</feature>
<dbReference type="InterPro" id="IPR052954">
    <property type="entry name" value="GPCR-Ligand_Int"/>
</dbReference>
<dbReference type="Proteomes" id="UP001626550">
    <property type="component" value="Unassembled WGS sequence"/>
</dbReference>
<sequence length="337" mass="39223">MNETGNGTQIYSPPHEYIHVIRPSIVGILAALGLIGNALTIVVLKYDPQKSTPNFFMMMLAIVDKILLIIYPYEYVFSDLVPWVRSPTMDAVTMYMVHVFKAVEIYIIILISVDRFLALKFPLKSVSICRVSKARKALLVCFFFCIILNLPYLVVYLYAPLTGWQKTLNSFYEKGIREFLVYIGPFIVITYLNGCLIFQLRKGSSTMFAENTEVEPRKLKQNQRQQRHRNVSVTLLWVVICFLVFETPVYIFMNYFPIERTLYWFIAYNVMIYLSLLNFSNNFIIYGLVGNRFRNQLKDRLSKMCPCYHKKNATLLPKYKLEDNTNRDYAENGVAAV</sequence>
<evidence type="ECO:0000259" key="7">
    <source>
        <dbReference type="PROSITE" id="PS50262"/>
    </source>
</evidence>
<keyword evidence="9" id="KW-1185">Reference proteome</keyword>